<dbReference type="Proteomes" id="UP001500909">
    <property type="component" value="Unassembled WGS sequence"/>
</dbReference>
<dbReference type="RefSeq" id="WP_346097367.1">
    <property type="nucleotide sequence ID" value="NZ_BAAABY010000033.1"/>
</dbReference>
<sequence length="201" mass="22770">MDFLAVHARHATLAKNHDLRFTHPLERGGAFPWLFMHNGFLPTVHRLLGKSASEFDSREYFDYIVPDGARRLDEDTTLERLGAIPPGGSSGNAIAVNPRSAYVIHWTSADTTSPRYFGMYRLRTDRSLVIASEVIPDLAPADRWEPLEPDTVTEIPLSTCDAPYDTEGELAHAHRWHLDPRRHRRPHPAPRVRSPPPSRAR</sequence>
<evidence type="ECO:0000256" key="1">
    <source>
        <dbReference type="SAM" id="MobiDB-lite"/>
    </source>
</evidence>
<feature type="region of interest" description="Disordered" evidence="1">
    <location>
        <begin position="176"/>
        <end position="201"/>
    </location>
</feature>
<organism evidence="2 3">
    <name type="scientific">Streptomyces olivaceiscleroticus</name>
    <dbReference type="NCBI Taxonomy" id="68245"/>
    <lineage>
        <taxon>Bacteria</taxon>
        <taxon>Bacillati</taxon>
        <taxon>Actinomycetota</taxon>
        <taxon>Actinomycetes</taxon>
        <taxon>Kitasatosporales</taxon>
        <taxon>Streptomycetaceae</taxon>
        <taxon>Streptomyces</taxon>
    </lineage>
</organism>
<dbReference type="SUPFAM" id="SSF56235">
    <property type="entry name" value="N-terminal nucleophile aminohydrolases (Ntn hydrolases)"/>
    <property type="match status" value="1"/>
</dbReference>
<keyword evidence="3" id="KW-1185">Reference proteome</keyword>
<comment type="caution">
    <text evidence="2">The sequence shown here is derived from an EMBL/GenBank/DDBJ whole genome shotgun (WGS) entry which is preliminary data.</text>
</comment>
<dbReference type="InterPro" id="IPR029055">
    <property type="entry name" value="Ntn_hydrolases_N"/>
</dbReference>
<feature type="compositionally biased region" description="Basic residues" evidence="1">
    <location>
        <begin position="180"/>
        <end position="190"/>
    </location>
</feature>
<protein>
    <recommendedName>
        <fullName evidence="4">Glutamine amidotransferase type-2 domain-containing protein</fullName>
    </recommendedName>
</protein>
<dbReference type="EMBL" id="BAAABY010000033">
    <property type="protein sequence ID" value="GAA0477069.1"/>
    <property type="molecule type" value="Genomic_DNA"/>
</dbReference>
<evidence type="ECO:0000313" key="2">
    <source>
        <dbReference type="EMBL" id="GAA0477069.1"/>
    </source>
</evidence>
<dbReference type="Gene3D" id="3.60.20.10">
    <property type="entry name" value="Glutamine Phosphoribosylpyrophosphate, subunit 1, domain 1"/>
    <property type="match status" value="1"/>
</dbReference>
<evidence type="ECO:0000313" key="3">
    <source>
        <dbReference type="Proteomes" id="UP001500909"/>
    </source>
</evidence>
<gene>
    <name evidence="2" type="ORF">GCM10010361_46940</name>
</gene>
<name>A0ABN1AI33_9ACTN</name>
<reference evidence="2 3" key="1">
    <citation type="journal article" date="2019" name="Int. J. Syst. Evol. Microbiol.">
        <title>The Global Catalogue of Microorganisms (GCM) 10K type strain sequencing project: providing services to taxonomists for standard genome sequencing and annotation.</title>
        <authorList>
            <consortium name="The Broad Institute Genomics Platform"/>
            <consortium name="The Broad Institute Genome Sequencing Center for Infectious Disease"/>
            <person name="Wu L."/>
            <person name="Ma J."/>
        </authorList>
    </citation>
    <scope>NUCLEOTIDE SEQUENCE [LARGE SCALE GENOMIC DNA]</scope>
    <source>
        <strain evidence="2 3">JCM 4805</strain>
    </source>
</reference>
<proteinExistence type="predicted"/>
<accession>A0ABN1AI33</accession>
<evidence type="ECO:0008006" key="4">
    <source>
        <dbReference type="Google" id="ProtNLM"/>
    </source>
</evidence>